<evidence type="ECO:0000313" key="1">
    <source>
        <dbReference type="EMBL" id="KAK7034259.1"/>
    </source>
</evidence>
<evidence type="ECO:0000313" key="2">
    <source>
        <dbReference type="Proteomes" id="UP001362999"/>
    </source>
</evidence>
<name>A0AAW0C4W5_9AGAR</name>
<organism evidence="1 2">
    <name type="scientific">Favolaschia claudopus</name>
    <dbReference type="NCBI Taxonomy" id="2862362"/>
    <lineage>
        <taxon>Eukaryota</taxon>
        <taxon>Fungi</taxon>
        <taxon>Dikarya</taxon>
        <taxon>Basidiomycota</taxon>
        <taxon>Agaricomycotina</taxon>
        <taxon>Agaricomycetes</taxon>
        <taxon>Agaricomycetidae</taxon>
        <taxon>Agaricales</taxon>
        <taxon>Marasmiineae</taxon>
        <taxon>Mycenaceae</taxon>
        <taxon>Favolaschia</taxon>
    </lineage>
</organism>
<comment type="caution">
    <text evidence="1">The sequence shown here is derived from an EMBL/GenBank/DDBJ whole genome shotgun (WGS) entry which is preliminary data.</text>
</comment>
<dbReference type="EMBL" id="JAWWNJ010000021">
    <property type="protein sequence ID" value="KAK7034259.1"/>
    <property type="molecule type" value="Genomic_DNA"/>
</dbReference>
<keyword evidence="2" id="KW-1185">Reference proteome</keyword>
<dbReference type="Proteomes" id="UP001362999">
    <property type="component" value="Unassembled WGS sequence"/>
</dbReference>
<dbReference type="AlphaFoldDB" id="A0AAW0C4W5"/>
<reference evidence="1 2" key="1">
    <citation type="journal article" date="2024" name="J Genomics">
        <title>Draft genome sequencing and assembly of Favolaschia claudopus CIRM-BRFM 2984 isolated from oak limbs.</title>
        <authorList>
            <person name="Navarro D."/>
            <person name="Drula E."/>
            <person name="Chaduli D."/>
            <person name="Cazenave R."/>
            <person name="Ahrendt S."/>
            <person name="Wang J."/>
            <person name="Lipzen A."/>
            <person name="Daum C."/>
            <person name="Barry K."/>
            <person name="Grigoriev I.V."/>
            <person name="Favel A."/>
            <person name="Rosso M.N."/>
            <person name="Martin F."/>
        </authorList>
    </citation>
    <scope>NUCLEOTIDE SEQUENCE [LARGE SCALE GENOMIC DNA]</scope>
    <source>
        <strain evidence="1 2">CIRM-BRFM 2984</strain>
    </source>
</reference>
<protein>
    <submittedName>
        <fullName evidence="1">Uncharacterized protein</fullName>
    </submittedName>
</protein>
<accession>A0AAW0C4W5</accession>
<proteinExistence type="predicted"/>
<gene>
    <name evidence="1" type="ORF">R3P38DRAFT_2772352</name>
</gene>
<sequence>MPRIFLYSVQNKPQRYTDSSGNENGRYFVSQIYRLLIIDRMQGFPSRDNKEHRQHSDEYSKIDEDNKKARDAFASKHGIMKTQWLDAWIRDPAALRKRTEKTSRELDQIYEYLKAVFFSLEMPAWVARLPNQVGYASGGNLTSDEWKGMLLVVCPLIVSRISP</sequence>